<name>A0A7G1P8C6_9ACTN</name>
<evidence type="ECO:0000256" key="6">
    <source>
        <dbReference type="ARBA" id="ARBA00020998"/>
    </source>
</evidence>
<keyword evidence="12 15" id="KW-0067">ATP-binding</keyword>
<accession>A0A7G1P8C6</accession>
<evidence type="ECO:0000256" key="15">
    <source>
        <dbReference type="HAMAP-Rule" id="MF_00079"/>
    </source>
</evidence>
<dbReference type="KEGG" id="sgm:GCM10017557_68820"/>
<dbReference type="AlphaFoldDB" id="A0A7G1P8C6"/>
<dbReference type="GO" id="GO:0000105">
    <property type="term" value="P:L-histidine biosynthetic process"/>
    <property type="evidence" value="ECO:0007669"/>
    <property type="project" value="UniProtKB-UniRule"/>
</dbReference>
<evidence type="ECO:0000259" key="16">
    <source>
        <dbReference type="Pfam" id="PF01634"/>
    </source>
</evidence>
<comment type="activity regulation">
    <text evidence="15">Feedback inhibited by histidine.</text>
</comment>
<comment type="similarity">
    <text evidence="4 15">Belongs to the ATP phosphoribosyltransferase family. Long subfamily.</text>
</comment>
<dbReference type="Pfam" id="PF08029">
    <property type="entry name" value="HisG_C"/>
    <property type="match status" value="1"/>
</dbReference>
<dbReference type="InterPro" id="IPR020621">
    <property type="entry name" value="ATP-PRT_HisG_long"/>
</dbReference>
<dbReference type="EC" id="2.4.2.17" evidence="5 15"/>
<comment type="function">
    <text evidence="14 15">Catalyzes the condensation of ATP and 5-phosphoribose 1-diphosphate to form N'-(5'-phosphoribosyl)-ATP (PR-ATP). Has a crucial role in the pathway because the rate of histidine biosynthesis seems to be controlled primarily by regulation of HisG enzymatic activity.</text>
</comment>
<sequence length="285" mass="31023">MLRIAVPNKGSLSGPAGEMLHEAGYQQRREAKELRIVDPENEVEFFYLRPRDIAIYVSSGRLDIGITGRDLLIDSAADAEEILPLGFARSTFRFATKPGTATSIEDLAGMTVATSYEGIVAKYLADQGIDASVVHLDGAVETAIELGVAEVIADVVETGTSLRNAGLEVFGEPIMKSEAAVIRRSGAETSEDTERKVQQFLRRLQGVLVARTYVMMDYDCRVEQLEKAVALTPGLESPTVSPLHNEGWVAVRAMVPSKEAQRIMDDLYDIGARAILTTAIHACRL</sequence>
<dbReference type="InterPro" id="IPR011322">
    <property type="entry name" value="N-reg_PII-like_a/b"/>
</dbReference>
<reference evidence="18 19" key="1">
    <citation type="journal article" date="2014" name="Int. J. Syst. Evol. Microbiol.">
        <title>Complete genome sequence of Corynebacterium casei LMG S-19264T (=DSM 44701T), isolated from a smear-ripened cheese.</title>
        <authorList>
            <consortium name="US DOE Joint Genome Institute (JGI-PGF)"/>
            <person name="Walter F."/>
            <person name="Albersmeier A."/>
            <person name="Kalinowski J."/>
            <person name="Ruckert C."/>
        </authorList>
    </citation>
    <scope>NUCLEOTIDE SEQUENCE [LARGE SCALE GENOMIC DNA]</scope>
    <source>
        <strain evidence="18 19">JCM 4677</strain>
    </source>
</reference>
<dbReference type="PANTHER" id="PTHR21403:SF8">
    <property type="entry name" value="ATP PHOSPHORIBOSYLTRANSFERASE"/>
    <property type="match status" value="1"/>
</dbReference>
<evidence type="ECO:0000256" key="11">
    <source>
        <dbReference type="ARBA" id="ARBA00022741"/>
    </source>
</evidence>
<evidence type="ECO:0000256" key="7">
    <source>
        <dbReference type="ARBA" id="ARBA00022490"/>
    </source>
</evidence>
<dbReference type="InterPro" id="IPR013115">
    <property type="entry name" value="HisG_C"/>
</dbReference>
<dbReference type="UniPathway" id="UPA00031">
    <property type="reaction ID" value="UER00006"/>
</dbReference>
<evidence type="ECO:0000256" key="13">
    <source>
        <dbReference type="ARBA" id="ARBA00023102"/>
    </source>
</evidence>
<evidence type="ECO:0000256" key="5">
    <source>
        <dbReference type="ARBA" id="ARBA00011946"/>
    </source>
</evidence>
<dbReference type="SUPFAM" id="SSF53850">
    <property type="entry name" value="Periplasmic binding protein-like II"/>
    <property type="match status" value="1"/>
</dbReference>
<keyword evidence="7 15" id="KW-0963">Cytoplasm</keyword>
<evidence type="ECO:0000256" key="9">
    <source>
        <dbReference type="ARBA" id="ARBA00022676"/>
    </source>
</evidence>
<evidence type="ECO:0000256" key="14">
    <source>
        <dbReference type="ARBA" id="ARBA00024861"/>
    </source>
</evidence>
<keyword evidence="8 15" id="KW-0028">Amino-acid biosynthesis</keyword>
<keyword evidence="15" id="KW-0460">Magnesium</keyword>
<evidence type="ECO:0000313" key="18">
    <source>
        <dbReference type="EMBL" id="BCL32023.1"/>
    </source>
</evidence>
<feature type="domain" description="Histidine biosynthesis HisG C-terminal" evidence="17">
    <location>
        <begin position="210"/>
        <end position="281"/>
    </location>
</feature>
<dbReference type="InterPro" id="IPR015867">
    <property type="entry name" value="N-reg_PII/ATP_PRibTrfase_C"/>
</dbReference>
<evidence type="ECO:0000313" key="19">
    <source>
        <dbReference type="Proteomes" id="UP000516444"/>
    </source>
</evidence>
<evidence type="ECO:0000256" key="1">
    <source>
        <dbReference type="ARBA" id="ARBA00000915"/>
    </source>
</evidence>
<dbReference type="Gene3D" id="3.40.190.10">
    <property type="entry name" value="Periplasmic binding protein-like II"/>
    <property type="match status" value="2"/>
</dbReference>
<dbReference type="Proteomes" id="UP000516444">
    <property type="component" value="Chromosome"/>
</dbReference>
<dbReference type="InterPro" id="IPR013820">
    <property type="entry name" value="ATP_PRibTrfase_cat"/>
</dbReference>
<organism evidence="18 19">
    <name type="scientific">Streptomyces aurantiacus</name>
    <dbReference type="NCBI Taxonomy" id="47760"/>
    <lineage>
        <taxon>Bacteria</taxon>
        <taxon>Bacillati</taxon>
        <taxon>Actinomycetota</taxon>
        <taxon>Actinomycetes</taxon>
        <taxon>Kitasatosporales</taxon>
        <taxon>Streptomycetaceae</taxon>
        <taxon>Streptomyces</taxon>
        <taxon>Streptomyces aurantiacus group</taxon>
    </lineage>
</organism>
<dbReference type="Pfam" id="PF01634">
    <property type="entry name" value="HisG"/>
    <property type="match status" value="1"/>
</dbReference>
<comment type="catalytic activity">
    <reaction evidence="1 15">
        <text>1-(5-phospho-beta-D-ribosyl)-ATP + diphosphate = 5-phospho-alpha-D-ribose 1-diphosphate + ATP</text>
        <dbReference type="Rhea" id="RHEA:18473"/>
        <dbReference type="ChEBI" id="CHEBI:30616"/>
        <dbReference type="ChEBI" id="CHEBI:33019"/>
        <dbReference type="ChEBI" id="CHEBI:58017"/>
        <dbReference type="ChEBI" id="CHEBI:73183"/>
        <dbReference type="EC" id="2.4.2.17"/>
    </reaction>
</comment>
<evidence type="ECO:0000256" key="10">
    <source>
        <dbReference type="ARBA" id="ARBA00022679"/>
    </source>
</evidence>
<dbReference type="HAMAP" id="MF_00079">
    <property type="entry name" value="HisG_Long"/>
    <property type="match status" value="1"/>
</dbReference>
<evidence type="ECO:0000256" key="3">
    <source>
        <dbReference type="ARBA" id="ARBA00004667"/>
    </source>
</evidence>
<evidence type="ECO:0000256" key="4">
    <source>
        <dbReference type="ARBA" id="ARBA00007955"/>
    </source>
</evidence>
<keyword evidence="13 15" id="KW-0368">Histidine biosynthesis</keyword>
<evidence type="ECO:0000256" key="2">
    <source>
        <dbReference type="ARBA" id="ARBA00004496"/>
    </source>
</evidence>
<comment type="pathway">
    <text evidence="3 15">Amino-acid biosynthesis; L-histidine biosynthesis; L-histidine from 5-phospho-alpha-D-ribose 1-diphosphate: step 1/9.</text>
</comment>
<dbReference type="GO" id="GO:0003879">
    <property type="term" value="F:ATP phosphoribosyltransferase activity"/>
    <property type="evidence" value="ECO:0007669"/>
    <property type="project" value="UniProtKB-UniRule"/>
</dbReference>
<dbReference type="PANTHER" id="PTHR21403">
    <property type="entry name" value="ATP PHOSPHORIBOSYLTRANSFERASE ATP-PRTASE"/>
    <property type="match status" value="1"/>
</dbReference>
<dbReference type="SUPFAM" id="SSF54913">
    <property type="entry name" value="GlnB-like"/>
    <property type="match status" value="1"/>
</dbReference>
<proteinExistence type="inferred from homology"/>
<gene>
    <name evidence="15 18" type="primary">hisG</name>
    <name evidence="18" type="ORF">GCM10017557_68820</name>
</gene>
<keyword evidence="10 15" id="KW-0808">Transferase</keyword>
<evidence type="ECO:0000256" key="8">
    <source>
        <dbReference type="ARBA" id="ARBA00022605"/>
    </source>
</evidence>
<dbReference type="NCBIfam" id="TIGR00070">
    <property type="entry name" value="hisG"/>
    <property type="match status" value="1"/>
</dbReference>
<dbReference type="GO" id="GO:0000287">
    <property type="term" value="F:magnesium ion binding"/>
    <property type="evidence" value="ECO:0007669"/>
    <property type="project" value="UniProtKB-UniRule"/>
</dbReference>
<dbReference type="FunFam" id="3.30.70.120:FF:000003">
    <property type="entry name" value="ATP phosphoribosyltransferase"/>
    <property type="match status" value="1"/>
</dbReference>
<dbReference type="RefSeq" id="WP_055517735.1">
    <property type="nucleotide sequence ID" value="NZ_AP023440.1"/>
</dbReference>
<dbReference type="GO" id="GO:0005737">
    <property type="term" value="C:cytoplasm"/>
    <property type="evidence" value="ECO:0007669"/>
    <property type="project" value="UniProtKB-SubCell"/>
</dbReference>
<keyword evidence="11 15" id="KW-0547">Nucleotide-binding</keyword>
<dbReference type="OrthoDB" id="9801867at2"/>
<evidence type="ECO:0000256" key="12">
    <source>
        <dbReference type="ARBA" id="ARBA00022840"/>
    </source>
</evidence>
<dbReference type="Gene3D" id="3.30.70.120">
    <property type="match status" value="1"/>
</dbReference>
<comment type="subcellular location">
    <subcellularLocation>
        <location evidence="2 15">Cytoplasm</location>
    </subcellularLocation>
</comment>
<dbReference type="NCBIfam" id="TIGR03455">
    <property type="entry name" value="HisG_C-term"/>
    <property type="match status" value="1"/>
</dbReference>
<dbReference type="CDD" id="cd13591">
    <property type="entry name" value="PBP2_HisGL1"/>
    <property type="match status" value="1"/>
</dbReference>
<dbReference type="EMBL" id="AP023440">
    <property type="protein sequence ID" value="BCL32023.1"/>
    <property type="molecule type" value="Genomic_DNA"/>
</dbReference>
<keyword evidence="15" id="KW-0479">Metal-binding</keyword>
<keyword evidence="19" id="KW-1185">Reference proteome</keyword>
<dbReference type="GO" id="GO:0005524">
    <property type="term" value="F:ATP binding"/>
    <property type="evidence" value="ECO:0007669"/>
    <property type="project" value="UniProtKB-KW"/>
</dbReference>
<dbReference type="InterPro" id="IPR001348">
    <property type="entry name" value="ATP_PRibTrfase_HisG"/>
</dbReference>
<feature type="domain" description="ATP phosphoribosyltransferase catalytic" evidence="16">
    <location>
        <begin position="49"/>
        <end position="206"/>
    </location>
</feature>
<protein>
    <recommendedName>
        <fullName evidence="6 15">ATP phosphoribosyltransferase</fullName>
        <shortName evidence="15">ATP-PRT</shortName>
        <shortName evidence="15">ATP-PRTase</shortName>
        <ecNumber evidence="5 15">2.4.2.17</ecNumber>
    </recommendedName>
</protein>
<comment type="cofactor">
    <cofactor evidence="15">
        <name>Mg(2+)</name>
        <dbReference type="ChEBI" id="CHEBI:18420"/>
    </cofactor>
</comment>
<evidence type="ECO:0000259" key="17">
    <source>
        <dbReference type="Pfam" id="PF08029"/>
    </source>
</evidence>
<keyword evidence="9 15" id="KW-0328">Glycosyltransferase</keyword>